<dbReference type="AlphaFoldDB" id="A0A4P6JQN3"/>
<evidence type="ECO:0000256" key="1">
    <source>
        <dbReference type="ARBA" id="ARBA00010688"/>
    </source>
</evidence>
<organism evidence="6 7">
    <name type="scientific">Ktedonosporobacter rubrisoli</name>
    <dbReference type="NCBI Taxonomy" id="2509675"/>
    <lineage>
        <taxon>Bacteria</taxon>
        <taxon>Bacillati</taxon>
        <taxon>Chloroflexota</taxon>
        <taxon>Ktedonobacteria</taxon>
        <taxon>Ktedonobacterales</taxon>
        <taxon>Ktedonosporobacteraceae</taxon>
        <taxon>Ktedonosporobacter</taxon>
    </lineage>
</organism>
<dbReference type="InterPro" id="IPR002173">
    <property type="entry name" value="Carboh/pur_kinase_PfkB_CS"/>
</dbReference>
<reference evidence="6 7" key="1">
    <citation type="submission" date="2019-01" db="EMBL/GenBank/DDBJ databases">
        <title>Ktedonosporobacter rubrisoli SCAWS-G2.</title>
        <authorList>
            <person name="Huang Y."/>
            <person name="Yan B."/>
        </authorList>
    </citation>
    <scope>NUCLEOTIDE SEQUENCE [LARGE SCALE GENOMIC DNA]</scope>
    <source>
        <strain evidence="6 7">SCAWS-G2</strain>
    </source>
</reference>
<dbReference type="OrthoDB" id="9775849at2"/>
<name>A0A4P6JQN3_KTERU</name>
<dbReference type="PROSITE" id="PS00584">
    <property type="entry name" value="PFKB_KINASES_2"/>
    <property type="match status" value="1"/>
</dbReference>
<dbReference type="Pfam" id="PF00294">
    <property type="entry name" value="PfkB"/>
    <property type="match status" value="1"/>
</dbReference>
<dbReference type="InterPro" id="IPR029056">
    <property type="entry name" value="Ribokinase-like"/>
</dbReference>
<sequence length="328" mass="34553">MKSAARRQPQRLVLIGSVLIDILMYVDHLPERGGDSVARRTMLTSGGGFNLLAGARRLGLSAAYAGRVGDGPMGNQVIADLEAAGIPLLLPRVRGEDSGFDIALVEQDAERTFVTAPGIESRLRLEDLRQLFLQPGDAVYVSGYELCYPISGASLESWLPGLSEQVLLVFDPGPLVAEIPATRLEHLLTRVDIISLNAREAHILTGTTKLDDATASLVPRIASRGLVIARAGAEGCWIASSTHAPQHIPPRPTRAVDTTGAGDTHVAALLARLAAGDDFASAAYQANVAASISVERPGPATGPTLQELASTLEAMHGSSLPIFSSQPH</sequence>
<evidence type="ECO:0000313" key="7">
    <source>
        <dbReference type="Proteomes" id="UP000290365"/>
    </source>
</evidence>
<dbReference type="PANTHER" id="PTHR10584:SF166">
    <property type="entry name" value="RIBOKINASE"/>
    <property type="match status" value="1"/>
</dbReference>
<dbReference type="InterPro" id="IPR002139">
    <property type="entry name" value="Ribo/fructo_kinase"/>
</dbReference>
<comment type="similarity">
    <text evidence="1 4">Belongs to the carbohydrate kinase PfkB family.</text>
</comment>
<dbReference type="InterPro" id="IPR011611">
    <property type="entry name" value="PfkB_dom"/>
</dbReference>
<dbReference type="EMBL" id="CP035758">
    <property type="protein sequence ID" value="QBD77573.1"/>
    <property type="molecule type" value="Genomic_DNA"/>
</dbReference>
<evidence type="ECO:0000256" key="3">
    <source>
        <dbReference type="ARBA" id="ARBA00022777"/>
    </source>
</evidence>
<evidence type="ECO:0000259" key="5">
    <source>
        <dbReference type="Pfam" id="PF00294"/>
    </source>
</evidence>
<feature type="domain" description="Carbohydrate kinase PfkB" evidence="5">
    <location>
        <begin position="11"/>
        <end position="301"/>
    </location>
</feature>
<dbReference type="PRINTS" id="PR00990">
    <property type="entry name" value="RIBOKINASE"/>
</dbReference>
<keyword evidence="2 4" id="KW-0808">Transferase</keyword>
<dbReference type="PANTHER" id="PTHR10584">
    <property type="entry name" value="SUGAR KINASE"/>
    <property type="match status" value="1"/>
</dbReference>
<dbReference type="RefSeq" id="WP_129888628.1">
    <property type="nucleotide sequence ID" value="NZ_CP035758.1"/>
</dbReference>
<proteinExistence type="inferred from homology"/>
<dbReference type="GO" id="GO:0016301">
    <property type="term" value="F:kinase activity"/>
    <property type="evidence" value="ECO:0007669"/>
    <property type="project" value="UniProtKB-KW"/>
</dbReference>
<dbReference type="GO" id="GO:0006796">
    <property type="term" value="P:phosphate-containing compound metabolic process"/>
    <property type="evidence" value="ECO:0007669"/>
    <property type="project" value="UniProtKB-ARBA"/>
</dbReference>
<dbReference type="KEGG" id="kbs:EPA93_16875"/>
<dbReference type="GO" id="GO:0005829">
    <property type="term" value="C:cytosol"/>
    <property type="evidence" value="ECO:0007669"/>
    <property type="project" value="TreeGrafter"/>
</dbReference>
<protein>
    <submittedName>
        <fullName evidence="6">Sugar kinase</fullName>
    </submittedName>
</protein>
<keyword evidence="7" id="KW-1185">Reference proteome</keyword>
<evidence type="ECO:0000256" key="4">
    <source>
        <dbReference type="RuleBase" id="RU003704"/>
    </source>
</evidence>
<dbReference type="SUPFAM" id="SSF53613">
    <property type="entry name" value="Ribokinase-like"/>
    <property type="match status" value="1"/>
</dbReference>
<dbReference type="Proteomes" id="UP000290365">
    <property type="component" value="Chromosome"/>
</dbReference>
<dbReference type="Gene3D" id="3.40.1190.20">
    <property type="match status" value="1"/>
</dbReference>
<keyword evidence="3 4" id="KW-0418">Kinase</keyword>
<evidence type="ECO:0000313" key="6">
    <source>
        <dbReference type="EMBL" id="QBD77573.1"/>
    </source>
</evidence>
<gene>
    <name evidence="6" type="ORF">EPA93_16875</name>
</gene>
<accession>A0A4P6JQN3</accession>
<evidence type="ECO:0000256" key="2">
    <source>
        <dbReference type="ARBA" id="ARBA00022679"/>
    </source>
</evidence>